<evidence type="ECO:0000313" key="3">
    <source>
        <dbReference type="Proteomes" id="UP000000763"/>
    </source>
</evidence>
<reference evidence="3" key="2">
    <citation type="journal article" date="2008" name="Nucleic Acids Res.">
        <title>The rice annotation project database (RAP-DB): 2008 update.</title>
        <authorList>
            <consortium name="The rice annotation project (RAP)"/>
        </authorList>
    </citation>
    <scope>GENOME REANNOTATION</scope>
    <source>
        <strain evidence="3">cv. Nipponbare</strain>
    </source>
</reference>
<sequence>MPRPPRAAPPAAVDARCPAAGHLAGRGPAALRRAGRGPADRCRPPTPASDATNRD</sequence>
<feature type="compositionally biased region" description="Low complexity" evidence="1">
    <location>
        <begin position="9"/>
        <end position="32"/>
    </location>
</feature>
<gene>
    <name evidence="2" type="primary">OSJNBa0055I13.20</name>
</gene>
<accession>Q6EQY8</accession>
<organism evidence="2 3">
    <name type="scientific">Oryza sativa subsp. japonica</name>
    <name type="common">Rice</name>
    <dbReference type="NCBI Taxonomy" id="39947"/>
    <lineage>
        <taxon>Eukaryota</taxon>
        <taxon>Viridiplantae</taxon>
        <taxon>Streptophyta</taxon>
        <taxon>Embryophyta</taxon>
        <taxon>Tracheophyta</taxon>
        <taxon>Spermatophyta</taxon>
        <taxon>Magnoliopsida</taxon>
        <taxon>Liliopsida</taxon>
        <taxon>Poales</taxon>
        <taxon>Poaceae</taxon>
        <taxon>BOP clade</taxon>
        <taxon>Oryzoideae</taxon>
        <taxon>Oryzeae</taxon>
        <taxon>Oryzinae</taxon>
        <taxon>Oryza</taxon>
        <taxon>Oryza sativa</taxon>
    </lineage>
</organism>
<reference evidence="3" key="1">
    <citation type="journal article" date="2005" name="Nature">
        <title>The map-based sequence of the rice genome.</title>
        <authorList>
            <consortium name="International rice genome sequencing project (IRGSP)"/>
            <person name="Matsumoto T."/>
            <person name="Wu J."/>
            <person name="Kanamori H."/>
            <person name="Katayose Y."/>
            <person name="Fujisawa M."/>
            <person name="Namiki N."/>
            <person name="Mizuno H."/>
            <person name="Yamamoto K."/>
            <person name="Antonio B.A."/>
            <person name="Baba T."/>
            <person name="Sakata K."/>
            <person name="Nagamura Y."/>
            <person name="Aoki H."/>
            <person name="Arikawa K."/>
            <person name="Arita K."/>
            <person name="Bito T."/>
            <person name="Chiden Y."/>
            <person name="Fujitsuka N."/>
            <person name="Fukunaka R."/>
            <person name="Hamada M."/>
            <person name="Harada C."/>
            <person name="Hayashi A."/>
            <person name="Hijishita S."/>
            <person name="Honda M."/>
            <person name="Hosokawa S."/>
            <person name="Ichikawa Y."/>
            <person name="Idonuma A."/>
            <person name="Iijima M."/>
            <person name="Ikeda M."/>
            <person name="Ikeno M."/>
            <person name="Ito K."/>
            <person name="Ito S."/>
            <person name="Ito T."/>
            <person name="Ito Y."/>
            <person name="Ito Y."/>
            <person name="Iwabuchi A."/>
            <person name="Kamiya K."/>
            <person name="Karasawa W."/>
            <person name="Kurita K."/>
            <person name="Katagiri S."/>
            <person name="Kikuta A."/>
            <person name="Kobayashi H."/>
            <person name="Kobayashi N."/>
            <person name="Machita K."/>
            <person name="Maehara T."/>
            <person name="Masukawa M."/>
            <person name="Mizubayashi T."/>
            <person name="Mukai Y."/>
            <person name="Nagasaki H."/>
            <person name="Nagata Y."/>
            <person name="Naito S."/>
            <person name="Nakashima M."/>
            <person name="Nakama Y."/>
            <person name="Nakamichi Y."/>
            <person name="Nakamura M."/>
            <person name="Meguro A."/>
            <person name="Negishi M."/>
            <person name="Ohta I."/>
            <person name="Ohta T."/>
            <person name="Okamoto M."/>
            <person name="Ono N."/>
            <person name="Saji S."/>
            <person name="Sakaguchi M."/>
            <person name="Sakai K."/>
            <person name="Shibata M."/>
            <person name="Shimokawa T."/>
            <person name="Song J."/>
            <person name="Takazaki Y."/>
            <person name="Terasawa K."/>
            <person name="Tsugane M."/>
            <person name="Tsuji K."/>
            <person name="Ueda S."/>
            <person name="Waki K."/>
            <person name="Yamagata H."/>
            <person name="Yamamoto M."/>
            <person name="Yamamoto S."/>
            <person name="Yamane H."/>
            <person name="Yoshiki S."/>
            <person name="Yoshihara R."/>
            <person name="Yukawa K."/>
            <person name="Zhong H."/>
            <person name="Yano M."/>
            <person name="Yuan Q."/>
            <person name="Ouyang S."/>
            <person name="Liu J."/>
            <person name="Jones K.M."/>
            <person name="Gansberger K."/>
            <person name="Moffat K."/>
            <person name="Hill J."/>
            <person name="Bera J."/>
            <person name="Fadrosh D."/>
            <person name="Jin S."/>
            <person name="Johri S."/>
            <person name="Kim M."/>
            <person name="Overton L."/>
            <person name="Reardon M."/>
            <person name="Tsitrin T."/>
            <person name="Vuong H."/>
            <person name="Weaver B."/>
            <person name="Ciecko A."/>
            <person name="Tallon L."/>
            <person name="Jackson J."/>
            <person name="Pai G."/>
            <person name="Aken S.V."/>
            <person name="Utterback T."/>
            <person name="Reidmuller S."/>
            <person name="Feldblyum T."/>
            <person name="Hsiao J."/>
            <person name="Zismann V."/>
            <person name="Iobst S."/>
            <person name="de Vazeille A.R."/>
            <person name="Buell C.R."/>
            <person name="Ying K."/>
            <person name="Li Y."/>
            <person name="Lu T."/>
            <person name="Huang Y."/>
            <person name="Zhao Q."/>
            <person name="Feng Q."/>
            <person name="Zhang L."/>
            <person name="Zhu J."/>
            <person name="Weng Q."/>
            <person name="Mu J."/>
            <person name="Lu Y."/>
            <person name="Fan D."/>
            <person name="Liu Y."/>
            <person name="Guan J."/>
            <person name="Zhang Y."/>
            <person name="Yu S."/>
            <person name="Liu X."/>
            <person name="Zhang Y."/>
            <person name="Hong G."/>
            <person name="Han B."/>
            <person name="Choisne N."/>
            <person name="Demange N."/>
            <person name="Orjeda G."/>
            <person name="Samain S."/>
            <person name="Cattolico L."/>
            <person name="Pelletier E."/>
            <person name="Couloux A."/>
            <person name="Segurens B."/>
            <person name="Wincker P."/>
            <person name="D'Hont A."/>
            <person name="Scarpelli C."/>
            <person name="Weissenbach J."/>
            <person name="Salanoubat M."/>
            <person name="Quetier F."/>
            <person name="Yu Y."/>
            <person name="Kim H.R."/>
            <person name="Rambo T."/>
            <person name="Currie J."/>
            <person name="Collura K."/>
            <person name="Luo M."/>
            <person name="Yang T."/>
            <person name="Ammiraju J.S.S."/>
            <person name="Engler F."/>
            <person name="Soderlund C."/>
            <person name="Wing R.A."/>
            <person name="Palmer L.E."/>
            <person name="de la Bastide M."/>
            <person name="Spiegel L."/>
            <person name="Nascimento L."/>
            <person name="Zutavern T."/>
            <person name="O'Shaughnessy A."/>
            <person name="Dike S."/>
            <person name="Dedhia N."/>
            <person name="Preston R."/>
            <person name="Balija V."/>
            <person name="McCombie W.R."/>
            <person name="Chow T."/>
            <person name="Chen H."/>
            <person name="Chung M."/>
            <person name="Chen C."/>
            <person name="Shaw J."/>
            <person name="Wu H."/>
            <person name="Hsiao K."/>
            <person name="Chao Y."/>
            <person name="Chu M."/>
            <person name="Cheng C."/>
            <person name="Hour A."/>
            <person name="Lee P."/>
            <person name="Lin S."/>
            <person name="Lin Y."/>
            <person name="Liou J."/>
            <person name="Liu S."/>
            <person name="Hsing Y."/>
            <person name="Raghuvanshi S."/>
            <person name="Mohanty A."/>
            <person name="Bharti A.K."/>
            <person name="Gaur A."/>
            <person name="Gupta V."/>
            <person name="Kumar D."/>
            <person name="Ravi V."/>
            <person name="Vij S."/>
            <person name="Kapur A."/>
            <person name="Khurana P."/>
            <person name="Khurana P."/>
            <person name="Khurana J.P."/>
            <person name="Tyagi A.K."/>
            <person name="Gaikwad K."/>
            <person name="Singh A."/>
            <person name="Dalal V."/>
            <person name="Srivastava S."/>
            <person name="Dixit A."/>
            <person name="Pal A.K."/>
            <person name="Ghazi I.A."/>
            <person name="Yadav M."/>
            <person name="Pandit A."/>
            <person name="Bhargava A."/>
            <person name="Sureshbabu K."/>
            <person name="Batra K."/>
            <person name="Sharma T.R."/>
            <person name="Mohapatra T."/>
            <person name="Singh N.K."/>
            <person name="Messing J."/>
            <person name="Nelson A.B."/>
            <person name="Fuks G."/>
            <person name="Kavchok S."/>
            <person name="Keizer G."/>
            <person name="Linton E."/>
            <person name="Llaca V."/>
            <person name="Song R."/>
            <person name="Tanyolac B."/>
            <person name="Young S."/>
            <person name="Ho-Il K."/>
            <person name="Hahn J.H."/>
            <person name="Sangsakoo G."/>
            <person name="Vanavichit A."/>
            <person name="de Mattos Luiz.A.T."/>
            <person name="Zimmer P.D."/>
            <person name="Malone G."/>
            <person name="Dellagostin O."/>
            <person name="de Oliveira A.C."/>
            <person name="Bevan M."/>
            <person name="Bancroft I."/>
            <person name="Minx P."/>
            <person name="Cordum H."/>
            <person name="Wilson R."/>
            <person name="Cheng Z."/>
            <person name="Jin W."/>
            <person name="Jiang J."/>
            <person name="Leong S.A."/>
            <person name="Iwama H."/>
            <person name="Gojobori T."/>
            <person name="Itoh T."/>
            <person name="Niimura Y."/>
            <person name="Fujii Y."/>
            <person name="Habara T."/>
            <person name="Sakai H."/>
            <person name="Sato Y."/>
            <person name="Wilson G."/>
            <person name="Kumar K."/>
            <person name="McCouch S."/>
            <person name="Juretic N."/>
            <person name="Hoen D."/>
            <person name="Wright S."/>
            <person name="Bruskiewich R."/>
            <person name="Bureau T."/>
            <person name="Miyao A."/>
            <person name="Hirochika H."/>
            <person name="Nishikawa T."/>
            <person name="Kadowaki K."/>
            <person name="Sugiura M."/>
            <person name="Burr B."/>
            <person name="Sasaki T."/>
        </authorList>
    </citation>
    <scope>NUCLEOTIDE SEQUENCE [LARGE SCALE GENOMIC DNA]</scope>
    <source>
        <strain evidence="3">cv. Nipponbare</strain>
    </source>
</reference>
<dbReference type="EMBL" id="AP005648">
    <property type="protein sequence ID" value="BAD28932.1"/>
    <property type="molecule type" value="Genomic_DNA"/>
</dbReference>
<dbReference type="Proteomes" id="UP000000763">
    <property type="component" value="Chromosome 2"/>
</dbReference>
<name>Q6EQY8_ORYSJ</name>
<proteinExistence type="predicted"/>
<dbReference type="AlphaFoldDB" id="Q6EQY8"/>
<feature type="region of interest" description="Disordered" evidence="1">
    <location>
        <begin position="1"/>
        <end position="55"/>
    </location>
</feature>
<evidence type="ECO:0000313" key="2">
    <source>
        <dbReference type="EMBL" id="BAD28932.1"/>
    </source>
</evidence>
<protein>
    <submittedName>
        <fullName evidence="2">Uncharacterized protein</fullName>
    </submittedName>
</protein>
<evidence type="ECO:0000256" key="1">
    <source>
        <dbReference type="SAM" id="MobiDB-lite"/>
    </source>
</evidence>